<dbReference type="GO" id="GO:0000213">
    <property type="term" value="F:tRNA-intron lyase activity"/>
    <property type="evidence" value="ECO:0007669"/>
    <property type="project" value="UniProtKB-UniRule"/>
</dbReference>
<protein>
    <recommendedName>
        <fullName evidence="4">tRNA-splicing endonuclease subunit Sen2</fullName>
        <ecNumber evidence="4">4.6.1.16</ecNumber>
    </recommendedName>
</protein>
<dbReference type="InterPro" id="IPR016589">
    <property type="entry name" value="tRNA_splic_SEN2"/>
</dbReference>
<dbReference type="GO" id="GO:0005737">
    <property type="term" value="C:cytoplasm"/>
    <property type="evidence" value="ECO:0007669"/>
    <property type="project" value="TreeGrafter"/>
</dbReference>
<evidence type="ECO:0000256" key="3">
    <source>
        <dbReference type="ARBA" id="ARBA00023239"/>
    </source>
</evidence>
<feature type="coiled-coil region" evidence="6">
    <location>
        <begin position="119"/>
        <end position="162"/>
    </location>
</feature>
<organism evidence="9 10">
    <name type="scientific">Eeniella nana</name>
    <name type="common">Yeast</name>
    <name type="synonym">Brettanomyces nanus</name>
    <dbReference type="NCBI Taxonomy" id="13502"/>
    <lineage>
        <taxon>Eukaryota</taxon>
        <taxon>Fungi</taxon>
        <taxon>Dikarya</taxon>
        <taxon>Ascomycota</taxon>
        <taxon>Saccharomycotina</taxon>
        <taxon>Pichiomycetes</taxon>
        <taxon>Pichiales</taxon>
        <taxon>Pichiaceae</taxon>
        <taxon>Brettanomyces</taxon>
    </lineage>
</organism>
<feature type="active site" evidence="5">
    <location>
        <position position="323"/>
    </location>
</feature>
<keyword evidence="10" id="KW-1185">Reference proteome</keyword>
<evidence type="ECO:0000256" key="6">
    <source>
        <dbReference type="SAM" id="Coils"/>
    </source>
</evidence>
<dbReference type="OrthoDB" id="10249562at2759"/>
<dbReference type="AlphaFoldDB" id="A0A875RXD1"/>
<dbReference type="Pfam" id="PF01974">
    <property type="entry name" value="tRNA_int_endo"/>
    <property type="match status" value="1"/>
</dbReference>
<evidence type="ECO:0000313" key="10">
    <source>
        <dbReference type="Proteomes" id="UP000662931"/>
    </source>
</evidence>
<dbReference type="InterPro" id="IPR006676">
    <property type="entry name" value="tRNA_splic"/>
</dbReference>
<feature type="active site" evidence="5">
    <location>
        <position position="289"/>
    </location>
</feature>
<feature type="active site" evidence="5">
    <location>
        <position position="281"/>
    </location>
</feature>
<dbReference type="GO" id="GO:0003676">
    <property type="term" value="F:nucleic acid binding"/>
    <property type="evidence" value="ECO:0007669"/>
    <property type="project" value="InterPro"/>
</dbReference>
<feature type="domain" description="tRNA intron endonuclease catalytic" evidence="8">
    <location>
        <begin position="251"/>
        <end position="332"/>
    </location>
</feature>
<evidence type="ECO:0000313" key="9">
    <source>
        <dbReference type="EMBL" id="QPG76817.1"/>
    </source>
</evidence>
<evidence type="ECO:0000256" key="1">
    <source>
        <dbReference type="ARBA" id="ARBA00008078"/>
    </source>
</evidence>
<evidence type="ECO:0000256" key="2">
    <source>
        <dbReference type="ARBA" id="ARBA00022694"/>
    </source>
</evidence>
<dbReference type="GO" id="GO:0000214">
    <property type="term" value="C:tRNA-intron endonuclease complex"/>
    <property type="evidence" value="ECO:0007669"/>
    <property type="project" value="UniProtKB-UniRule"/>
</dbReference>
<name>A0A875RXD1_EENNA</name>
<evidence type="ECO:0000256" key="7">
    <source>
        <dbReference type="SAM" id="MobiDB-lite"/>
    </source>
</evidence>
<keyword evidence="2 4" id="KW-0819">tRNA processing</keyword>
<dbReference type="CDD" id="cd22363">
    <property type="entry name" value="tRNA-intron_lyase_C"/>
    <property type="match status" value="1"/>
</dbReference>
<dbReference type="KEGG" id="bnn:FOA43_004211"/>
<dbReference type="PIRSF" id="PIRSF011789">
    <property type="entry name" value="tRNA_splic_SEN2"/>
    <property type="match status" value="1"/>
</dbReference>
<dbReference type="Gene3D" id="3.40.1350.10">
    <property type="match status" value="1"/>
</dbReference>
<evidence type="ECO:0000259" key="8">
    <source>
        <dbReference type="Pfam" id="PF01974"/>
    </source>
</evidence>
<dbReference type="Proteomes" id="UP000662931">
    <property type="component" value="Chromosome 4"/>
</dbReference>
<dbReference type="InterPro" id="IPR036167">
    <property type="entry name" value="tRNA_intron_Endo_cat-like_sf"/>
</dbReference>
<comment type="similarity">
    <text evidence="1 4">Belongs to the tRNA-intron endonuclease family.</text>
</comment>
<dbReference type="EMBL" id="CP064815">
    <property type="protein sequence ID" value="QPG76817.1"/>
    <property type="molecule type" value="Genomic_DNA"/>
</dbReference>
<dbReference type="SUPFAM" id="SSF53032">
    <property type="entry name" value="tRNA-intron endonuclease catalytic domain-like"/>
    <property type="match status" value="1"/>
</dbReference>
<comment type="function">
    <text evidence="4">Constitutes one of the two catalytic subunit of the tRNA-splicing endonuclease complex, a complex responsible for identification and cleavage of the splice sites in pre-tRNA. It cleaves pre-tRNA at the 5'- and 3'-splice sites to release the intron. The products are an intron and two tRNA half-molecules bearing 2',3'-cyclic phosphate and 5'-OH termini. There are no conserved sequences at the splice sites, but the intron is invariably located at the same site in the gene, placing the splice sites an invariant distance from the constant structural features of the tRNA body.</text>
</comment>
<dbReference type="InterPro" id="IPR011856">
    <property type="entry name" value="tRNA_endonuc-like_dom_sf"/>
</dbReference>
<dbReference type="InterPro" id="IPR006677">
    <property type="entry name" value="tRNA_intron_Endonuc_cat-like"/>
</dbReference>
<keyword evidence="3 4" id="KW-0456">Lyase</keyword>
<evidence type="ECO:0000256" key="4">
    <source>
        <dbReference type="PIRNR" id="PIRNR011789"/>
    </source>
</evidence>
<dbReference type="RefSeq" id="XP_038780382.1">
    <property type="nucleotide sequence ID" value="XM_038924454.1"/>
</dbReference>
<dbReference type="EC" id="4.6.1.16" evidence="4"/>
<dbReference type="PANTHER" id="PTHR21227:SF0">
    <property type="entry name" value="TRNA-SPLICING ENDONUCLEASE SUBUNIT SEN2"/>
    <property type="match status" value="1"/>
</dbReference>
<evidence type="ECO:0000256" key="5">
    <source>
        <dbReference type="PIRSR" id="PIRSR011789-1"/>
    </source>
</evidence>
<dbReference type="NCBIfam" id="TIGR00324">
    <property type="entry name" value="endA"/>
    <property type="match status" value="1"/>
</dbReference>
<dbReference type="PANTHER" id="PTHR21227">
    <property type="entry name" value="TRNA-SPLICING ENDONUCLEASE SUBUNIT SEN2"/>
    <property type="match status" value="1"/>
</dbReference>
<accession>A0A875RXD1</accession>
<proteinExistence type="inferred from homology"/>
<keyword evidence="6" id="KW-0175">Coiled coil</keyword>
<gene>
    <name evidence="9" type="ORF">FOA43_004211</name>
</gene>
<dbReference type="GeneID" id="62197611"/>
<dbReference type="GO" id="GO:0000379">
    <property type="term" value="P:tRNA-type intron splice site recognition and cleavage"/>
    <property type="evidence" value="ECO:0007669"/>
    <property type="project" value="TreeGrafter"/>
</dbReference>
<feature type="region of interest" description="Disordered" evidence="7">
    <location>
        <begin position="162"/>
        <end position="182"/>
    </location>
</feature>
<sequence>MSTKNSRESLNKFTKPLPIEIIQLPPVYPGNPISWLIATCSFIGQLIVKQSRKITVLYNQDEFCFKVTDKEDMDYLWKSGFYGKGSLSRSEPTWQTRAQKRILGVEKTETTSEEIVRYRRQLRNDYKQKRNKMLALERQYKLQGDSEKLKQLEVVRQKLSEQRDMISHSRPPERKDIEPQELRPEDRELIIDSKHIKNIEYMELTACEVLFLLYMGAIKVDSPDTGKQFTTIQLLRYLVNMFGAVEADNMFLIQFAVYFHYKSLGWCVKSGLKFSSDFVLYQRGPPFHHAAFAVTILKNSSINALKNWTHFGSIFRVVSAVKKTMVLCYIDTPTSNQLVDLWKTLDDNDNEGLINLVNMYSIREIIYKRWTPNRTRL</sequence>
<reference evidence="9" key="1">
    <citation type="submission" date="2020-10" db="EMBL/GenBank/DDBJ databases">
        <authorList>
            <person name="Roach M.J.R."/>
        </authorList>
    </citation>
    <scope>NUCLEOTIDE SEQUENCE</scope>
    <source>
        <strain evidence="9">CBS 1945</strain>
    </source>
</reference>